<dbReference type="PANTHER" id="PTHR43712">
    <property type="entry name" value="PUTATIVE (AFU_ORTHOLOGUE AFUA_4G14580)-RELATED"/>
    <property type="match status" value="1"/>
</dbReference>
<organism evidence="1 2">
    <name type="scientific">Macrophomina phaseolina</name>
    <dbReference type="NCBI Taxonomy" id="35725"/>
    <lineage>
        <taxon>Eukaryota</taxon>
        <taxon>Fungi</taxon>
        <taxon>Dikarya</taxon>
        <taxon>Ascomycota</taxon>
        <taxon>Pezizomycotina</taxon>
        <taxon>Dothideomycetes</taxon>
        <taxon>Dothideomycetes incertae sedis</taxon>
        <taxon>Botryosphaeriales</taxon>
        <taxon>Botryosphaeriaceae</taxon>
        <taxon>Macrophomina</taxon>
    </lineage>
</organism>
<name>A0ABQ8GAD1_9PEZI</name>
<dbReference type="EMBL" id="JAGTJR010000013">
    <property type="protein sequence ID" value="KAH7050060.1"/>
    <property type="molecule type" value="Genomic_DNA"/>
</dbReference>
<dbReference type="Gene3D" id="1.10.10.10">
    <property type="entry name" value="Winged helix-like DNA-binding domain superfamily/Winged helix DNA-binding domain"/>
    <property type="match status" value="1"/>
</dbReference>
<evidence type="ECO:0000313" key="2">
    <source>
        <dbReference type="Proteomes" id="UP000774617"/>
    </source>
</evidence>
<dbReference type="PANTHER" id="PTHR43712:SF5">
    <property type="entry name" value="O-METHYLTRANSFERASE ASQN-RELATED"/>
    <property type="match status" value="1"/>
</dbReference>
<comment type="caution">
    <text evidence="1">The sequence shown here is derived from an EMBL/GenBank/DDBJ whole genome shotgun (WGS) entry which is preliminary data.</text>
</comment>
<dbReference type="InterPro" id="IPR036390">
    <property type="entry name" value="WH_DNA-bd_sf"/>
</dbReference>
<dbReference type="Proteomes" id="UP000774617">
    <property type="component" value="Unassembled WGS sequence"/>
</dbReference>
<dbReference type="SUPFAM" id="SSF46785">
    <property type="entry name" value="Winged helix' DNA-binding domain"/>
    <property type="match status" value="1"/>
</dbReference>
<keyword evidence="2" id="KW-1185">Reference proteome</keyword>
<evidence type="ECO:0000313" key="1">
    <source>
        <dbReference type="EMBL" id="KAH7050060.1"/>
    </source>
</evidence>
<dbReference type="InterPro" id="IPR036388">
    <property type="entry name" value="WH-like_DNA-bd_sf"/>
</dbReference>
<sequence length="155" mass="16936">MSLTGLAETILAKAKELDQRGVVDADSKAIRDLERLSLGPLETLHDLIFKPIDIISLQAAGRYELPLHVPDAGIPIHDLAAQLRLDEETLARLLRHGVSNGIFDEPSAGTVAHTSLSRLLRDDPDALGMLQFVTAELWPTALHALDALDKWPAIR</sequence>
<protein>
    <submittedName>
        <fullName evidence="1">Uncharacterized protein</fullName>
    </submittedName>
</protein>
<reference evidence="1 2" key="1">
    <citation type="journal article" date="2021" name="Nat. Commun.">
        <title>Genetic determinants of endophytism in the Arabidopsis root mycobiome.</title>
        <authorList>
            <person name="Mesny F."/>
            <person name="Miyauchi S."/>
            <person name="Thiergart T."/>
            <person name="Pickel B."/>
            <person name="Atanasova L."/>
            <person name="Karlsson M."/>
            <person name="Huettel B."/>
            <person name="Barry K.W."/>
            <person name="Haridas S."/>
            <person name="Chen C."/>
            <person name="Bauer D."/>
            <person name="Andreopoulos W."/>
            <person name="Pangilinan J."/>
            <person name="LaButti K."/>
            <person name="Riley R."/>
            <person name="Lipzen A."/>
            <person name="Clum A."/>
            <person name="Drula E."/>
            <person name="Henrissat B."/>
            <person name="Kohler A."/>
            <person name="Grigoriev I.V."/>
            <person name="Martin F.M."/>
            <person name="Hacquard S."/>
        </authorList>
    </citation>
    <scope>NUCLEOTIDE SEQUENCE [LARGE SCALE GENOMIC DNA]</scope>
    <source>
        <strain evidence="1 2">MPI-SDFR-AT-0080</strain>
    </source>
</reference>
<accession>A0ABQ8GAD1</accession>
<proteinExistence type="predicted"/>
<gene>
    <name evidence="1" type="ORF">B0J12DRAFT_728349</name>
</gene>